<comment type="caution">
    <text evidence="1">The sequence shown here is derived from an EMBL/GenBank/DDBJ whole genome shotgun (WGS) entry which is preliminary data.</text>
</comment>
<dbReference type="EMBL" id="LAZR01006523">
    <property type="protein sequence ID" value="KKM91515.1"/>
    <property type="molecule type" value="Genomic_DNA"/>
</dbReference>
<organism evidence="1">
    <name type="scientific">marine sediment metagenome</name>
    <dbReference type="NCBI Taxonomy" id="412755"/>
    <lineage>
        <taxon>unclassified sequences</taxon>
        <taxon>metagenomes</taxon>
        <taxon>ecological metagenomes</taxon>
    </lineage>
</organism>
<protein>
    <submittedName>
        <fullName evidence="1">Uncharacterized protein</fullName>
    </submittedName>
</protein>
<gene>
    <name evidence="1" type="ORF">LCGC14_1227810</name>
</gene>
<sequence>MSFLNVLQRLEDALTERGLDEQTIRVRKIDLKELLFHYKRLDNQARTRYEREQNESN</sequence>
<accession>A0A0F9NRN4</accession>
<proteinExistence type="predicted"/>
<name>A0A0F9NRN4_9ZZZZ</name>
<evidence type="ECO:0000313" key="1">
    <source>
        <dbReference type="EMBL" id="KKM91515.1"/>
    </source>
</evidence>
<dbReference type="AlphaFoldDB" id="A0A0F9NRN4"/>
<reference evidence="1" key="1">
    <citation type="journal article" date="2015" name="Nature">
        <title>Complex archaea that bridge the gap between prokaryotes and eukaryotes.</title>
        <authorList>
            <person name="Spang A."/>
            <person name="Saw J.H."/>
            <person name="Jorgensen S.L."/>
            <person name="Zaremba-Niedzwiedzka K."/>
            <person name="Martijn J."/>
            <person name="Lind A.E."/>
            <person name="van Eijk R."/>
            <person name="Schleper C."/>
            <person name="Guy L."/>
            <person name="Ettema T.J."/>
        </authorList>
    </citation>
    <scope>NUCLEOTIDE SEQUENCE</scope>
</reference>